<evidence type="ECO:0000256" key="2">
    <source>
        <dbReference type="ARBA" id="ARBA00001913"/>
    </source>
</evidence>
<keyword evidence="14" id="KW-1185">Reference proteome</keyword>
<dbReference type="GO" id="GO:0005975">
    <property type="term" value="P:carbohydrate metabolic process"/>
    <property type="evidence" value="ECO:0007669"/>
    <property type="project" value="InterPro"/>
</dbReference>
<accession>A0AAD1X5W9</accession>
<dbReference type="PRINTS" id="PR00110">
    <property type="entry name" value="ALPHAAMYLASE"/>
</dbReference>
<dbReference type="Proteomes" id="UP001295684">
    <property type="component" value="Unassembled WGS sequence"/>
</dbReference>
<dbReference type="GO" id="GO:0004556">
    <property type="term" value="F:alpha-amylase activity"/>
    <property type="evidence" value="ECO:0007669"/>
    <property type="project" value="UniProtKB-UniRule"/>
</dbReference>
<evidence type="ECO:0000256" key="1">
    <source>
        <dbReference type="ARBA" id="ARBA00000548"/>
    </source>
</evidence>
<dbReference type="AlphaFoldDB" id="A0AAD1X5W9"/>
<reference evidence="13" key="1">
    <citation type="submission" date="2023-07" db="EMBL/GenBank/DDBJ databases">
        <authorList>
            <consortium name="AG Swart"/>
            <person name="Singh M."/>
            <person name="Singh A."/>
            <person name="Seah K."/>
            <person name="Emmerich C."/>
        </authorList>
    </citation>
    <scope>NUCLEOTIDE SEQUENCE</scope>
    <source>
        <strain evidence="13">DP1</strain>
    </source>
</reference>
<dbReference type="PANTHER" id="PTHR43447">
    <property type="entry name" value="ALPHA-AMYLASE"/>
    <property type="match status" value="1"/>
</dbReference>
<keyword evidence="7 9" id="KW-0326">Glycosidase</keyword>
<evidence type="ECO:0000256" key="6">
    <source>
        <dbReference type="ARBA" id="ARBA00023277"/>
    </source>
</evidence>
<feature type="chain" id="PRO_5042229782" description="Alpha-amylase" evidence="11">
    <location>
        <begin position="16"/>
        <end position="625"/>
    </location>
</feature>
<keyword evidence="5 9" id="KW-0378">Hydrolase</keyword>
<feature type="signal peptide" evidence="11">
    <location>
        <begin position="1"/>
        <end position="15"/>
    </location>
</feature>
<evidence type="ECO:0000313" key="14">
    <source>
        <dbReference type="Proteomes" id="UP001295684"/>
    </source>
</evidence>
<comment type="cofactor">
    <cofactor evidence="2">
        <name>Ca(2+)</name>
        <dbReference type="ChEBI" id="CHEBI:29108"/>
    </cofactor>
</comment>
<dbReference type="Gene3D" id="3.20.20.80">
    <property type="entry name" value="Glycosidases"/>
    <property type="match status" value="1"/>
</dbReference>
<organism evidence="13 14">
    <name type="scientific">Euplotes crassus</name>
    <dbReference type="NCBI Taxonomy" id="5936"/>
    <lineage>
        <taxon>Eukaryota</taxon>
        <taxon>Sar</taxon>
        <taxon>Alveolata</taxon>
        <taxon>Ciliophora</taxon>
        <taxon>Intramacronucleata</taxon>
        <taxon>Spirotrichea</taxon>
        <taxon>Hypotrichia</taxon>
        <taxon>Euplotida</taxon>
        <taxon>Euplotidae</taxon>
        <taxon>Moneuplotes</taxon>
    </lineage>
</organism>
<dbReference type="EC" id="3.2.1.1" evidence="4 9"/>
<evidence type="ECO:0000256" key="9">
    <source>
        <dbReference type="RuleBase" id="RU361134"/>
    </source>
</evidence>
<keyword evidence="6 9" id="KW-0119">Carbohydrate metabolism</keyword>
<evidence type="ECO:0000256" key="7">
    <source>
        <dbReference type="ARBA" id="ARBA00023295"/>
    </source>
</evidence>
<dbReference type="SMART" id="SM00642">
    <property type="entry name" value="Aamy"/>
    <property type="match status" value="1"/>
</dbReference>
<dbReference type="SUPFAM" id="SSF51445">
    <property type="entry name" value="(Trans)glycosidases"/>
    <property type="match status" value="1"/>
</dbReference>
<comment type="similarity">
    <text evidence="3 8">Belongs to the glycosyl hydrolase 13 family.</text>
</comment>
<dbReference type="InterPro" id="IPR006046">
    <property type="entry name" value="Alpha_amylase"/>
</dbReference>
<proteinExistence type="inferred from homology"/>
<feature type="domain" description="Glycosyl hydrolase family 13 catalytic" evidence="12">
    <location>
        <begin position="155"/>
        <end position="560"/>
    </location>
</feature>
<keyword evidence="11" id="KW-0732">Signal</keyword>
<dbReference type="EMBL" id="CAMPGE010003170">
    <property type="protein sequence ID" value="CAI2361994.1"/>
    <property type="molecule type" value="Genomic_DNA"/>
</dbReference>
<evidence type="ECO:0000256" key="11">
    <source>
        <dbReference type="SAM" id="SignalP"/>
    </source>
</evidence>
<evidence type="ECO:0000256" key="5">
    <source>
        <dbReference type="ARBA" id="ARBA00022801"/>
    </source>
</evidence>
<dbReference type="PROSITE" id="PS51257">
    <property type="entry name" value="PROKAR_LIPOPROTEIN"/>
    <property type="match status" value="1"/>
</dbReference>
<dbReference type="Pfam" id="PF00128">
    <property type="entry name" value="Alpha-amylase"/>
    <property type="match status" value="1"/>
</dbReference>
<evidence type="ECO:0000259" key="12">
    <source>
        <dbReference type="SMART" id="SM00642"/>
    </source>
</evidence>
<dbReference type="GO" id="GO:0043169">
    <property type="term" value="F:cation binding"/>
    <property type="evidence" value="ECO:0007669"/>
    <property type="project" value="InterPro"/>
</dbReference>
<comment type="catalytic activity">
    <reaction evidence="1 9">
        <text>Endohydrolysis of (1-&gt;4)-alpha-D-glucosidic linkages in polysaccharides containing three or more (1-&gt;4)-alpha-linked D-glucose units.</text>
        <dbReference type="EC" id="3.2.1.1"/>
    </reaction>
</comment>
<gene>
    <name evidence="13" type="ORF">ECRASSUSDP1_LOCUS3311</name>
</gene>
<dbReference type="CDD" id="cd11317">
    <property type="entry name" value="AmyAc_bac_euk_AmyA"/>
    <property type="match status" value="1"/>
</dbReference>
<feature type="region of interest" description="Disordered" evidence="10">
    <location>
        <begin position="278"/>
        <end position="299"/>
    </location>
</feature>
<evidence type="ECO:0000256" key="8">
    <source>
        <dbReference type="RuleBase" id="RU003615"/>
    </source>
</evidence>
<protein>
    <recommendedName>
        <fullName evidence="4 9">Alpha-amylase</fullName>
        <ecNumber evidence="4 9">3.2.1.1</ecNumber>
    </recommendedName>
</protein>
<dbReference type="InterPro" id="IPR017853">
    <property type="entry name" value="GH"/>
</dbReference>
<evidence type="ECO:0000313" key="13">
    <source>
        <dbReference type="EMBL" id="CAI2361994.1"/>
    </source>
</evidence>
<sequence>MKGLLVILLVCAVLACDNFNGEMSCQSGDQTSYPESWAHRSFQTPLKGDKNYQDSFESLGRIACYPDVVYDSNRKSAKVEVKCRKQETVGDLVYSFDGQSYQSDEVFTADTSFTTPLVIKVSDGGDHDITLEDVDFMWNAPEVIQDSVYENGQKGAIVELFGWPYEDIEQECVHLAKAGWMGVKVFPPSEQVISDEWPQEGELNPWWFAYQVVSYKLEGRSGTRAQLRSMINTCREHGVRVYADAVINHMTGGGNDRWARHISGNCATWGPKDSSGGSPYYTHDFQDEDSKATNDRPGLEYPSVPYDPTDFHCERSLNSWTDPFILNHGWLVGLSDLNTEKDYVRERIASYLADLIGIGFSGFRIDAAKHIYPESLAAIFKKFKTKLGGGELPEDFISYLEVIIGGEASLLMCQEGEYNFGRSFEEYMKTAGLSEEDISKIKIWSSDYPKEFPICGDWVVPAERLAVQNECHDDQNPGSSSRDMGDKGSVLIKDKDVNLHRQFEVQLFTRTDANWKIKLVLSSYTFMNNGAAGFPDGLSDCDRCKGDQCDSCSKSMKFSKAYDADACGYTCEVDGQWQEGVFTRVHRDADIINAMRQWQGLSQANSMSEIGLPENCHSSAEHFLK</sequence>
<evidence type="ECO:0000256" key="10">
    <source>
        <dbReference type="SAM" id="MobiDB-lite"/>
    </source>
</evidence>
<name>A0AAD1X5W9_EUPCR</name>
<dbReference type="InterPro" id="IPR006047">
    <property type="entry name" value="GH13_cat_dom"/>
</dbReference>
<evidence type="ECO:0000256" key="4">
    <source>
        <dbReference type="ARBA" id="ARBA00012595"/>
    </source>
</evidence>
<comment type="caution">
    <text evidence="13">The sequence shown here is derived from an EMBL/GenBank/DDBJ whole genome shotgun (WGS) entry which is preliminary data.</text>
</comment>
<evidence type="ECO:0000256" key="3">
    <source>
        <dbReference type="ARBA" id="ARBA00008061"/>
    </source>
</evidence>
<feature type="compositionally biased region" description="Basic and acidic residues" evidence="10">
    <location>
        <begin position="284"/>
        <end position="298"/>
    </location>
</feature>